<organism evidence="3 4">
    <name type="scientific">Phenylobacterium koreense</name>
    <dbReference type="NCBI Taxonomy" id="266125"/>
    <lineage>
        <taxon>Bacteria</taxon>
        <taxon>Pseudomonadati</taxon>
        <taxon>Pseudomonadota</taxon>
        <taxon>Alphaproteobacteria</taxon>
        <taxon>Caulobacterales</taxon>
        <taxon>Caulobacteraceae</taxon>
        <taxon>Phenylobacterium</taxon>
    </lineage>
</organism>
<evidence type="ECO:0000256" key="2">
    <source>
        <dbReference type="SAM" id="SignalP"/>
    </source>
</evidence>
<proteinExistence type="predicted"/>
<feature type="chain" id="PRO_5046789328" description="Glycine zipper domain-containing protein" evidence="2">
    <location>
        <begin position="28"/>
        <end position="102"/>
    </location>
</feature>
<keyword evidence="4" id="KW-1185">Reference proteome</keyword>
<reference evidence="3 4" key="1">
    <citation type="submission" date="2024-06" db="EMBL/GenBank/DDBJ databases">
        <title>Genomic Encyclopedia of Type Strains, Phase IV (KMG-IV): sequencing the most valuable type-strain genomes for metagenomic binning, comparative biology and taxonomic classification.</title>
        <authorList>
            <person name="Goeker M."/>
        </authorList>
    </citation>
    <scope>NUCLEOTIDE SEQUENCE [LARGE SCALE GENOMIC DNA]</scope>
    <source>
        <strain evidence="3 4">DSM 17809</strain>
    </source>
</reference>
<comment type="caution">
    <text evidence="3">The sequence shown here is derived from an EMBL/GenBank/DDBJ whole genome shotgun (WGS) entry which is preliminary data.</text>
</comment>
<name>A0ABV2EF38_9CAUL</name>
<keyword evidence="1" id="KW-0472">Membrane</keyword>
<dbReference type="Proteomes" id="UP001549110">
    <property type="component" value="Unassembled WGS sequence"/>
</dbReference>
<evidence type="ECO:0000313" key="3">
    <source>
        <dbReference type="EMBL" id="MET3525634.1"/>
    </source>
</evidence>
<accession>A0ABV2EF38</accession>
<keyword evidence="1" id="KW-1133">Transmembrane helix</keyword>
<feature type="transmembrane region" description="Helical" evidence="1">
    <location>
        <begin position="45"/>
        <end position="63"/>
    </location>
</feature>
<keyword evidence="1" id="KW-0812">Transmembrane</keyword>
<dbReference type="EMBL" id="JBEPLU010000001">
    <property type="protein sequence ID" value="MET3525634.1"/>
    <property type="molecule type" value="Genomic_DNA"/>
</dbReference>
<gene>
    <name evidence="3" type="ORF">ABID41_000729</name>
</gene>
<protein>
    <recommendedName>
        <fullName evidence="5">Glycine zipper domain-containing protein</fullName>
    </recommendedName>
</protein>
<keyword evidence="2" id="KW-0732">Signal</keyword>
<dbReference type="PROSITE" id="PS51257">
    <property type="entry name" value="PROKAR_LIPOPROTEIN"/>
    <property type="match status" value="1"/>
</dbReference>
<feature type="signal peptide" evidence="2">
    <location>
        <begin position="1"/>
        <end position="27"/>
    </location>
</feature>
<evidence type="ECO:0000256" key="1">
    <source>
        <dbReference type="SAM" id="Phobius"/>
    </source>
</evidence>
<sequence length="102" mass="10664">MRLSKKAAAVGATLLVTACGTTMTERAATGGLAGAAVGAAVDSSVTGALVGGAAGAALGAATTPRNYNNINRRQYYDEGARRYYFYDPGARRYYWEDGSPRY</sequence>
<evidence type="ECO:0000313" key="4">
    <source>
        <dbReference type="Proteomes" id="UP001549110"/>
    </source>
</evidence>
<evidence type="ECO:0008006" key="5">
    <source>
        <dbReference type="Google" id="ProtNLM"/>
    </source>
</evidence>